<evidence type="ECO:0000313" key="2">
    <source>
        <dbReference type="Proteomes" id="UP001360953"/>
    </source>
</evidence>
<reference evidence="1 2" key="1">
    <citation type="submission" date="2024-04" db="EMBL/GenBank/DDBJ databases">
        <title>Phyllosticta paracitricarpa is synonymous to the EU quarantine fungus P. citricarpa based on phylogenomic analyses.</title>
        <authorList>
            <consortium name="Lawrence Berkeley National Laboratory"/>
            <person name="Van ingen-buijs V.A."/>
            <person name="Van westerhoven A.C."/>
            <person name="Haridas S."/>
            <person name="Skiadas P."/>
            <person name="Martin F."/>
            <person name="Groenewald J.Z."/>
            <person name="Crous P.W."/>
            <person name="Seidl M.F."/>
        </authorList>
    </citation>
    <scope>NUCLEOTIDE SEQUENCE [LARGE SCALE GENOMIC DNA]</scope>
    <source>
        <strain evidence="1 2">CPC 17464</strain>
    </source>
</reference>
<evidence type="ECO:0000313" key="1">
    <source>
        <dbReference type="EMBL" id="KAK7542052.1"/>
    </source>
</evidence>
<sequence>MRARCAFINALIPAGTVESLSLALDHTMDMLRLCRGDNLGMRWQVPALLLRLGKEQQCYDFIKWWAAIEDDGSYDWGNTSLPYLDVKNAGVFEPVDIFTKRFSVYLTFDMLLLKVKLLLDLIALQRSPERSDGFSTSIVQARKDEFRAAGLQPLIEKLESQISQLYQAVKSSNPHLWPAFMAPEPHLGTRPDFYTPGDLTEAQIALQQSYQAWNETPGAEDVIHRLMAQDPDFPSHD</sequence>
<protein>
    <submittedName>
        <fullName evidence="1">Uncharacterized protein</fullName>
    </submittedName>
</protein>
<dbReference type="GeneID" id="92031923"/>
<accession>A0ABR1M383</accession>
<dbReference type="EMBL" id="JBBPEH010000002">
    <property type="protein sequence ID" value="KAK7542052.1"/>
    <property type="molecule type" value="Genomic_DNA"/>
</dbReference>
<dbReference type="Proteomes" id="UP001360953">
    <property type="component" value="Unassembled WGS sequence"/>
</dbReference>
<comment type="caution">
    <text evidence="1">The sequence shown here is derived from an EMBL/GenBank/DDBJ whole genome shotgun (WGS) entry which is preliminary data.</text>
</comment>
<dbReference type="RefSeq" id="XP_066658345.1">
    <property type="nucleotide sequence ID" value="XM_066799017.1"/>
</dbReference>
<gene>
    <name evidence="1" type="ORF">J3D65DRAFT_612451</name>
</gene>
<keyword evidence="2" id="KW-1185">Reference proteome</keyword>
<organism evidence="1 2">
    <name type="scientific">Phyllosticta citribraziliensis</name>
    <dbReference type="NCBI Taxonomy" id="989973"/>
    <lineage>
        <taxon>Eukaryota</taxon>
        <taxon>Fungi</taxon>
        <taxon>Dikarya</taxon>
        <taxon>Ascomycota</taxon>
        <taxon>Pezizomycotina</taxon>
        <taxon>Dothideomycetes</taxon>
        <taxon>Dothideomycetes incertae sedis</taxon>
        <taxon>Botryosphaeriales</taxon>
        <taxon>Phyllostictaceae</taxon>
        <taxon>Phyllosticta</taxon>
    </lineage>
</organism>
<proteinExistence type="predicted"/>
<name>A0ABR1M383_9PEZI</name>